<dbReference type="PANTHER" id="PTHR41693">
    <property type="entry name" value="HEME-BINDING PROTEIN 1"/>
    <property type="match status" value="1"/>
</dbReference>
<organism evidence="3 4">
    <name type="scientific">Chloebia gouldiae</name>
    <name type="common">Gouldian finch</name>
    <name type="synonym">Erythrura gouldiae</name>
    <dbReference type="NCBI Taxonomy" id="44316"/>
    <lineage>
        <taxon>Eukaryota</taxon>
        <taxon>Metazoa</taxon>
        <taxon>Chordata</taxon>
        <taxon>Craniata</taxon>
        <taxon>Vertebrata</taxon>
        <taxon>Euteleostomi</taxon>
        <taxon>Archelosauria</taxon>
        <taxon>Archosauria</taxon>
        <taxon>Dinosauria</taxon>
        <taxon>Saurischia</taxon>
        <taxon>Theropoda</taxon>
        <taxon>Coelurosauria</taxon>
        <taxon>Aves</taxon>
        <taxon>Neognathae</taxon>
        <taxon>Neoaves</taxon>
        <taxon>Telluraves</taxon>
        <taxon>Australaves</taxon>
        <taxon>Passeriformes</taxon>
        <taxon>Passeroidea</taxon>
        <taxon>Passeridae</taxon>
        <taxon>Chloebia</taxon>
    </lineage>
</organism>
<dbReference type="EMBL" id="QUSF01000028">
    <property type="protein sequence ID" value="RLW00104.1"/>
    <property type="molecule type" value="Genomic_DNA"/>
</dbReference>
<feature type="region of interest" description="Disordered" evidence="2">
    <location>
        <begin position="50"/>
        <end position="77"/>
    </location>
</feature>
<name>A0A3L8SDU2_CHLGU</name>
<reference evidence="3 4" key="1">
    <citation type="journal article" date="2018" name="Proc. R. Soc. B">
        <title>A non-coding region near Follistatin controls head colour polymorphism in the Gouldian finch.</title>
        <authorList>
            <person name="Toomey M.B."/>
            <person name="Marques C.I."/>
            <person name="Andrade P."/>
            <person name="Araujo P.M."/>
            <person name="Sabatino S."/>
            <person name="Gazda M.A."/>
            <person name="Afonso S."/>
            <person name="Lopes R.J."/>
            <person name="Corbo J.C."/>
            <person name="Carneiro M."/>
        </authorList>
    </citation>
    <scope>NUCLEOTIDE SEQUENCE [LARGE SCALE GENOMIC DNA]</scope>
    <source>
        <strain evidence="3">Red01</strain>
        <tissue evidence="3">Muscle</tissue>
    </source>
</reference>
<feature type="coiled-coil region" evidence="1">
    <location>
        <begin position="205"/>
        <end position="232"/>
    </location>
</feature>
<dbReference type="PANTHER" id="PTHR41693:SF1">
    <property type="entry name" value="SI:CH211-243A20.3"/>
    <property type="match status" value="1"/>
</dbReference>
<sequence>MFCFFLWRKQIHTPQKEVAALRDSKGTCGKSQERKKYLQTGMEVEVGGLLPTVPTENRDLQSERNREKERESKSLVRQTVRQADLESARSASGERELSTMKLCLVLEEETGRSQDPTTAIMVTLPLFLLFILLPCSKSQDFLDQHQKWNYREGADKVNIEGVYSITQTLEKWGNDIFWQMKHTLLNNPNALLPEFSSLRPVSAAVDNLVREVQSIRKRLEELNERLNVISKTVLPLRLNALQSQRRGNTQLRRLPTHRRRLYARRRPQST</sequence>
<comment type="caution">
    <text evidence="3">The sequence shown here is derived from an EMBL/GenBank/DDBJ whole genome shotgun (WGS) entry which is preliminary data.</text>
</comment>
<keyword evidence="4" id="KW-1185">Reference proteome</keyword>
<protein>
    <submittedName>
        <fullName evidence="3">Uncharacterized protein</fullName>
    </submittedName>
</protein>
<evidence type="ECO:0000313" key="3">
    <source>
        <dbReference type="EMBL" id="RLW00104.1"/>
    </source>
</evidence>
<dbReference type="Proteomes" id="UP000276834">
    <property type="component" value="Unassembled WGS sequence"/>
</dbReference>
<dbReference type="AlphaFoldDB" id="A0A3L8SDU2"/>
<proteinExistence type="predicted"/>
<gene>
    <name evidence="3" type="ORF">DV515_00009000</name>
</gene>
<dbReference type="OrthoDB" id="9030481at2759"/>
<evidence type="ECO:0000256" key="1">
    <source>
        <dbReference type="SAM" id="Coils"/>
    </source>
</evidence>
<evidence type="ECO:0000313" key="4">
    <source>
        <dbReference type="Proteomes" id="UP000276834"/>
    </source>
</evidence>
<evidence type="ECO:0000256" key="2">
    <source>
        <dbReference type="SAM" id="MobiDB-lite"/>
    </source>
</evidence>
<feature type="compositionally biased region" description="Basic and acidic residues" evidence="2">
    <location>
        <begin position="56"/>
        <end position="74"/>
    </location>
</feature>
<accession>A0A3L8SDU2</accession>
<keyword evidence="1" id="KW-0175">Coiled coil</keyword>